<feature type="coiled-coil region" evidence="1">
    <location>
        <begin position="53"/>
        <end position="87"/>
    </location>
</feature>
<organism evidence="2 3">
    <name type="scientific">Dreissena polymorpha</name>
    <name type="common">Zebra mussel</name>
    <name type="synonym">Mytilus polymorpha</name>
    <dbReference type="NCBI Taxonomy" id="45954"/>
    <lineage>
        <taxon>Eukaryota</taxon>
        <taxon>Metazoa</taxon>
        <taxon>Spiralia</taxon>
        <taxon>Lophotrochozoa</taxon>
        <taxon>Mollusca</taxon>
        <taxon>Bivalvia</taxon>
        <taxon>Autobranchia</taxon>
        <taxon>Heteroconchia</taxon>
        <taxon>Euheterodonta</taxon>
        <taxon>Imparidentia</taxon>
        <taxon>Neoheterodontei</taxon>
        <taxon>Myida</taxon>
        <taxon>Dreissenoidea</taxon>
        <taxon>Dreissenidae</taxon>
        <taxon>Dreissena</taxon>
    </lineage>
</organism>
<proteinExistence type="predicted"/>
<evidence type="ECO:0000256" key="1">
    <source>
        <dbReference type="SAM" id="Coils"/>
    </source>
</evidence>
<evidence type="ECO:0000313" key="2">
    <source>
        <dbReference type="EMBL" id="KAH3799652.1"/>
    </source>
</evidence>
<dbReference type="Proteomes" id="UP000828390">
    <property type="component" value="Unassembled WGS sequence"/>
</dbReference>
<gene>
    <name evidence="2" type="ORF">DPMN_153263</name>
</gene>
<evidence type="ECO:0000313" key="3">
    <source>
        <dbReference type="Proteomes" id="UP000828390"/>
    </source>
</evidence>
<reference evidence="2" key="1">
    <citation type="journal article" date="2019" name="bioRxiv">
        <title>The Genome of the Zebra Mussel, Dreissena polymorpha: A Resource for Invasive Species Research.</title>
        <authorList>
            <person name="McCartney M.A."/>
            <person name="Auch B."/>
            <person name="Kono T."/>
            <person name="Mallez S."/>
            <person name="Zhang Y."/>
            <person name="Obille A."/>
            <person name="Becker A."/>
            <person name="Abrahante J.E."/>
            <person name="Garbe J."/>
            <person name="Badalamenti J.P."/>
            <person name="Herman A."/>
            <person name="Mangelson H."/>
            <person name="Liachko I."/>
            <person name="Sullivan S."/>
            <person name="Sone E.D."/>
            <person name="Koren S."/>
            <person name="Silverstein K.A.T."/>
            <person name="Beckman K.B."/>
            <person name="Gohl D.M."/>
        </authorList>
    </citation>
    <scope>NUCLEOTIDE SEQUENCE</scope>
    <source>
        <strain evidence="2">Duluth1</strain>
        <tissue evidence="2">Whole animal</tissue>
    </source>
</reference>
<reference evidence="2" key="2">
    <citation type="submission" date="2020-11" db="EMBL/GenBank/DDBJ databases">
        <authorList>
            <person name="McCartney M.A."/>
            <person name="Auch B."/>
            <person name="Kono T."/>
            <person name="Mallez S."/>
            <person name="Becker A."/>
            <person name="Gohl D.M."/>
            <person name="Silverstein K.A.T."/>
            <person name="Koren S."/>
            <person name="Bechman K.B."/>
            <person name="Herman A."/>
            <person name="Abrahante J.E."/>
            <person name="Garbe J."/>
        </authorList>
    </citation>
    <scope>NUCLEOTIDE SEQUENCE</scope>
    <source>
        <strain evidence="2">Duluth1</strain>
        <tissue evidence="2">Whole animal</tissue>
    </source>
</reference>
<accession>A0A9D4FPL3</accession>
<sequence length="152" mass="17961">MMFCKDHRQLCCIYCFYSDHRFCKQVVRIEEAPKVSHAKGDFQELSEKILAECEKINSQHIDMEKQLATLQSNYDETLLEIASFQNKMTTAVEKLCHRSTSELETMFTCLKGTCTHEIQLHTEFDKRYKRLHKDLQSIQQDSEQLAFILCRK</sequence>
<dbReference type="EMBL" id="JAIWYP010000007">
    <property type="protein sequence ID" value="KAH3799652.1"/>
    <property type="molecule type" value="Genomic_DNA"/>
</dbReference>
<keyword evidence="3" id="KW-1185">Reference proteome</keyword>
<protein>
    <submittedName>
        <fullName evidence="2">Uncharacterized protein</fullName>
    </submittedName>
</protein>
<comment type="caution">
    <text evidence="2">The sequence shown here is derived from an EMBL/GenBank/DDBJ whole genome shotgun (WGS) entry which is preliminary data.</text>
</comment>
<dbReference type="AlphaFoldDB" id="A0A9D4FPL3"/>
<keyword evidence="1" id="KW-0175">Coiled coil</keyword>
<name>A0A9D4FPL3_DREPO</name>